<evidence type="ECO:0000313" key="4">
    <source>
        <dbReference type="Proteomes" id="UP000651057"/>
    </source>
</evidence>
<accession>A0A936ZXM9</accession>
<dbReference type="Pfam" id="PF13568">
    <property type="entry name" value="OMP_b-brl_2"/>
    <property type="match status" value="1"/>
</dbReference>
<dbReference type="AlphaFoldDB" id="A0A936ZXM9"/>
<gene>
    <name evidence="3" type="ORF">JJQ60_05685</name>
</gene>
<dbReference type="RefSeq" id="WP_201917583.1">
    <property type="nucleotide sequence ID" value="NZ_BAABAX010000023.1"/>
</dbReference>
<proteinExistence type="predicted"/>
<evidence type="ECO:0000259" key="2">
    <source>
        <dbReference type="Pfam" id="PF13568"/>
    </source>
</evidence>
<keyword evidence="4" id="KW-1185">Reference proteome</keyword>
<dbReference type="InterPro" id="IPR025665">
    <property type="entry name" value="Beta-barrel_OMP_2"/>
</dbReference>
<evidence type="ECO:0000256" key="1">
    <source>
        <dbReference type="SAM" id="SignalP"/>
    </source>
</evidence>
<keyword evidence="1" id="KW-0732">Signal</keyword>
<name>A0A936ZXM9_9FLAO</name>
<feature type="chain" id="PRO_5036943725" evidence="1">
    <location>
        <begin position="21"/>
        <end position="207"/>
    </location>
</feature>
<feature type="signal peptide" evidence="1">
    <location>
        <begin position="1"/>
        <end position="20"/>
    </location>
</feature>
<evidence type="ECO:0000313" key="3">
    <source>
        <dbReference type="EMBL" id="MBL0682996.1"/>
    </source>
</evidence>
<comment type="caution">
    <text evidence="3">The sequence shown here is derived from an EMBL/GenBank/DDBJ whole genome shotgun (WGS) entry which is preliminary data.</text>
</comment>
<organism evidence="3 4">
    <name type="scientific">Aquimarina mytili</name>
    <dbReference type="NCBI Taxonomy" id="874423"/>
    <lineage>
        <taxon>Bacteria</taxon>
        <taxon>Pseudomonadati</taxon>
        <taxon>Bacteroidota</taxon>
        <taxon>Flavobacteriia</taxon>
        <taxon>Flavobacteriales</taxon>
        <taxon>Flavobacteriaceae</taxon>
        <taxon>Aquimarina</taxon>
    </lineage>
</organism>
<reference evidence="3" key="1">
    <citation type="submission" date="2021-01" db="EMBL/GenBank/DDBJ databases">
        <authorList>
            <person name="Zhong Y.L."/>
        </authorList>
    </citation>
    <scope>NUCLEOTIDE SEQUENCE</scope>
    <source>
        <strain evidence="3">KCTC 23302</strain>
    </source>
</reference>
<sequence>MIKRLLLVIVLASFSIVANAQEEKIRFGAKAGLNFASLNGDGISGLSGLTSFHIGAVVEVPIAEKLAFQPELVYSSQGYQFDTVVFDGFLGALNVDSTTKLNYINIPIMAKYYVAQGLSIQAGPQIGILVSAKTKADTAGFSTEVDVDDFVKTIDYGVNFGAGYQLDMGLFFDARYNLGLSNINDGFGSGLVKNQNSVIQLSAGYKF</sequence>
<protein>
    <submittedName>
        <fullName evidence="3">PorT family protein</fullName>
    </submittedName>
</protein>
<dbReference type="Proteomes" id="UP000651057">
    <property type="component" value="Unassembled WGS sequence"/>
</dbReference>
<dbReference type="EMBL" id="JAERQJ010000002">
    <property type="protein sequence ID" value="MBL0682996.1"/>
    <property type="molecule type" value="Genomic_DNA"/>
</dbReference>
<feature type="domain" description="Outer membrane protein beta-barrel" evidence="2">
    <location>
        <begin position="20"/>
        <end position="183"/>
    </location>
</feature>